<evidence type="ECO:0000313" key="2">
    <source>
        <dbReference type="EMBL" id="AGY59771.1"/>
    </source>
</evidence>
<reference evidence="2 3" key="1">
    <citation type="journal article" date="2013" name="PLoS ONE">
        <title>Cultivation and Complete Genome Sequencing of Gloeobacter kilaueensis sp. nov., from a Lava Cave in Kilauea Caldera, Hawai'i.</title>
        <authorList>
            <person name="Saw J.H."/>
            <person name="Schatz M."/>
            <person name="Brown M.V."/>
            <person name="Kunkel D.D."/>
            <person name="Foster J.S."/>
            <person name="Shick H."/>
            <person name="Christensen S."/>
            <person name="Hou S."/>
            <person name="Wan X."/>
            <person name="Donachie S.P."/>
        </authorList>
    </citation>
    <scope>NUCLEOTIDE SEQUENCE [LARGE SCALE GENOMIC DNA]</scope>
    <source>
        <strain evidence="3">JS</strain>
    </source>
</reference>
<dbReference type="Proteomes" id="UP000017396">
    <property type="component" value="Chromosome"/>
</dbReference>
<organism evidence="2 3">
    <name type="scientific">Gloeobacter kilaueensis (strain ATCC BAA-2537 / CCAP 1431/1 / ULC 316 / JS1)</name>
    <dbReference type="NCBI Taxonomy" id="1183438"/>
    <lineage>
        <taxon>Bacteria</taxon>
        <taxon>Bacillati</taxon>
        <taxon>Cyanobacteriota</taxon>
        <taxon>Cyanophyceae</taxon>
        <taxon>Gloeobacterales</taxon>
        <taxon>Gloeobacteraceae</taxon>
        <taxon>Gloeobacter</taxon>
    </lineage>
</organism>
<name>U5QLG0_GLOK1</name>
<dbReference type="KEGG" id="glj:GKIL_3525"/>
<evidence type="ECO:0000313" key="3">
    <source>
        <dbReference type="Proteomes" id="UP000017396"/>
    </source>
</evidence>
<keyword evidence="3" id="KW-1185">Reference proteome</keyword>
<feature type="region of interest" description="Disordered" evidence="1">
    <location>
        <begin position="1"/>
        <end position="22"/>
    </location>
</feature>
<proteinExistence type="predicted"/>
<protein>
    <submittedName>
        <fullName evidence="2">Uncharacterized protein</fullName>
    </submittedName>
</protein>
<accession>U5QLG0</accession>
<dbReference type="EMBL" id="CP003587">
    <property type="protein sequence ID" value="AGY59771.1"/>
    <property type="molecule type" value="Genomic_DNA"/>
</dbReference>
<evidence type="ECO:0000256" key="1">
    <source>
        <dbReference type="SAM" id="MobiDB-lite"/>
    </source>
</evidence>
<dbReference type="AlphaFoldDB" id="U5QLG0"/>
<sequence length="37" mass="4211">MSEKSDILESKPGRDSSQLKRTVEELTARLGKTQDYL</sequence>
<gene>
    <name evidence="2" type="ORF">GKIL_3525</name>
</gene>
<dbReference type="HOGENOM" id="CLU_3344150_0_0_3"/>